<evidence type="ECO:0000256" key="7">
    <source>
        <dbReference type="RuleBase" id="RU364114"/>
    </source>
</evidence>
<evidence type="ECO:0000256" key="3">
    <source>
        <dbReference type="ARBA" id="ARBA00022603"/>
    </source>
</evidence>
<name>A0A2T9XZS9_9FUNG</name>
<keyword evidence="4 7" id="KW-0808">Transferase</keyword>
<dbReference type="AlphaFoldDB" id="A0A2T9XZS9"/>
<comment type="caution">
    <text evidence="8">The sequence shown here is derived from an EMBL/GenBank/DDBJ whole genome shotgun (WGS) entry which is preliminary data.</text>
</comment>
<evidence type="ECO:0000256" key="5">
    <source>
        <dbReference type="ARBA" id="ARBA00023128"/>
    </source>
</evidence>
<organism evidence="8 9">
    <name type="scientific">Furculomyces boomerangus</name>
    <dbReference type="NCBI Taxonomy" id="61424"/>
    <lineage>
        <taxon>Eukaryota</taxon>
        <taxon>Fungi</taxon>
        <taxon>Fungi incertae sedis</taxon>
        <taxon>Zoopagomycota</taxon>
        <taxon>Kickxellomycotina</taxon>
        <taxon>Harpellomycetes</taxon>
        <taxon>Harpellales</taxon>
        <taxon>Harpellaceae</taxon>
        <taxon>Furculomyces</taxon>
    </lineage>
</organism>
<proteinExistence type="inferred from homology"/>
<dbReference type="SUPFAM" id="SSF53335">
    <property type="entry name" value="S-adenosyl-L-methionine-dependent methyltransferases"/>
    <property type="match status" value="1"/>
</dbReference>
<evidence type="ECO:0000313" key="8">
    <source>
        <dbReference type="EMBL" id="PVU85591.1"/>
    </source>
</evidence>
<evidence type="ECO:0000256" key="1">
    <source>
        <dbReference type="ARBA" id="ARBA00004173"/>
    </source>
</evidence>
<dbReference type="Gene3D" id="3.40.50.12710">
    <property type="match status" value="1"/>
</dbReference>
<dbReference type="STRING" id="61424.A0A2T9XZS9"/>
<comment type="similarity">
    <text evidence="2 7">Belongs to the NDUFAF7 family.</text>
</comment>
<protein>
    <recommendedName>
        <fullName evidence="7">Protein arginine methyltransferase NDUFAF7</fullName>
        <ecNumber evidence="7">2.1.1.320</ecNumber>
    </recommendedName>
</protein>
<dbReference type="GO" id="GO:0032259">
    <property type="term" value="P:methylation"/>
    <property type="evidence" value="ECO:0007669"/>
    <property type="project" value="UniProtKB-KW"/>
</dbReference>
<sequence length="529" mass="60034">MFRSISGRSQNYLLPKLKNYEPLLFTFSVNKTQFQKPKFFSQLNDIQSSQNDSLSRHIKQKILATGPITISEYIKMALTSPLGGYYTKTDIFGHSGDFVTSPEISQMFGEVIALWYIMQWEAKNYPKNIEFIELGPGKGTLIEDILRASKRFPKFIESIKCIHLIETSPTLRNQQAIKLADVNSPEFMAQKFDKKCLDTIQTCPSKYPNIDIKWYADIESLSLKNSDSVAMIMAHEFFDALPIHRFELGEFGWSEILVDIAENDKPTNIIANTKTLDSVKNSEYKDATLQNPNVEWYRSPTQSKSIGSENKTPDLVNVDDQFETSENLEFKFVKTKKPTINSTAYLNLDKFKSVFEKGDSIEISPQSAVISQKLAKLVNETNGVALIVDYGKDYTQSSTFRGVSKHKFVNPLLRPGTIDLTADVDFSYLKESINPIANTFGPVEQQHFLHQMGIQARLQQLLKIAKTTDVQKDLIASYQRLTDPAAMGKIYKFLAIKPKNDTNPPVSFDLPEKVPQKVTKYTSQSIKKD</sequence>
<keyword evidence="9" id="KW-1185">Reference proteome</keyword>
<evidence type="ECO:0000313" key="9">
    <source>
        <dbReference type="Proteomes" id="UP000245699"/>
    </source>
</evidence>
<dbReference type="PANTHER" id="PTHR12049">
    <property type="entry name" value="PROTEIN ARGININE METHYLTRANSFERASE NDUFAF7, MITOCHONDRIAL"/>
    <property type="match status" value="1"/>
</dbReference>
<keyword evidence="5 7" id="KW-0496">Mitochondrion</keyword>
<dbReference type="GO" id="GO:0005739">
    <property type="term" value="C:mitochondrion"/>
    <property type="evidence" value="ECO:0007669"/>
    <property type="project" value="UniProtKB-SubCell"/>
</dbReference>
<evidence type="ECO:0000256" key="6">
    <source>
        <dbReference type="ARBA" id="ARBA00048612"/>
    </source>
</evidence>
<dbReference type="OrthoDB" id="5595109at2759"/>
<dbReference type="Proteomes" id="UP000245699">
    <property type="component" value="Unassembled WGS sequence"/>
</dbReference>
<evidence type="ECO:0000256" key="4">
    <source>
        <dbReference type="ARBA" id="ARBA00022679"/>
    </source>
</evidence>
<evidence type="ECO:0000256" key="2">
    <source>
        <dbReference type="ARBA" id="ARBA00005891"/>
    </source>
</evidence>
<comment type="catalytic activity">
    <reaction evidence="6 7">
        <text>L-arginyl-[protein] + 2 S-adenosyl-L-methionine = N(omega),N(omega)'-dimethyl-L-arginyl-[protein] + 2 S-adenosyl-L-homocysteine + 2 H(+)</text>
        <dbReference type="Rhea" id="RHEA:48108"/>
        <dbReference type="Rhea" id="RHEA-COMP:10532"/>
        <dbReference type="Rhea" id="RHEA-COMP:11992"/>
        <dbReference type="ChEBI" id="CHEBI:15378"/>
        <dbReference type="ChEBI" id="CHEBI:29965"/>
        <dbReference type="ChEBI" id="CHEBI:57856"/>
        <dbReference type="ChEBI" id="CHEBI:59789"/>
        <dbReference type="ChEBI" id="CHEBI:88221"/>
        <dbReference type="EC" id="2.1.1.320"/>
    </reaction>
</comment>
<dbReference type="InterPro" id="IPR003788">
    <property type="entry name" value="NDUFAF7"/>
</dbReference>
<dbReference type="InterPro" id="IPR029063">
    <property type="entry name" value="SAM-dependent_MTases_sf"/>
</dbReference>
<dbReference type="PANTHER" id="PTHR12049:SF7">
    <property type="entry name" value="PROTEIN ARGININE METHYLTRANSFERASE NDUFAF7, MITOCHONDRIAL"/>
    <property type="match status" value="1"/>
</dbReference>
<dbReference type="EMBL" id="MBFT01001066">
    <property type="protein sequence ID" value="PVU85591.1"/>
    <property type="molecule type" value="Genomic_DNA"/>
</dbReference>
<reference evidence="8 9" key="1">
    <citation type="journal article" date="2018" name="MBio">
        <title>Comparative Genomics Reveals the Core Gene Toolbox for the Fungus-Insect Symbiosis.</title>
        <authorList>
            <person name="Wang Y."/>
            <person name="Stata M."/>
            <person name="Wang W."/>
            <person name="Stajich J.E."/>
            <person name="White M.M."/>
            <person name="Moncalvo J.M."/>
        </authorList>
    </citation>
    <scope>NUCLEOTIDE SEQUENCE [LARGE SCALE GENOMIC DNA]</scope>
    <source>
        <strain evidence="8 9">AUS-77-4</strain>
    </source>
</reference>
<dbReference type="GO" id="GO:0032981">
    <property type="term" value="P:mitochondrial respiratory chain complex I assembly"/>
    <property type="evidence" value="ECO:0007669"/>
    <property type="project" value="TreeGrafter"/>
</dbReference>
<dbReference type="GO" id="GO:0035243">
    <property type="term" value="F:protein-arginine omega-N symmetric methyltransferase activity"/>
    <property type="evidence" value="ECO:0007669"/>
    <property type="project" value="UniProtKB-EC"/>
</dbReference>
<keyword evidence="3 7" id="KW-0489">Methyltransferase</keyword>
<dbReference type="Pfam" id="PF02636">
    <property type="entry name" value="Methyltransf_28"/>
    <property type="match status" value="1"/>
</dbReference>
<dbReference type="InterPro" id="IPR038375">
    <property type="entry name" value="NDUFAF7_sf"/>
</dbReference>
<comment type="subcellular location">
    <subcellularLocation>
        <location evidence="1 7">Mitochondrion</location>
    </subcellularLocation>
</comment>
<gene>
    <name evidence="8" type="ORF">BB559_006919</name>
</gene>
<dbReference type="EC" id="2.1.1.320" evidence="7"/>
<comment type="function">
    <text evidence="7">Arginine methyltransferase involved in the assembly or stability of mitochondrial NADH:ubiquinone oxidoreductase complex (complex I).</text>
</comment>
<accession>A0A2T9XZS9</accession>